<dbReference type="NCBIfam" id="NF047864">
    <property type="entry name" value="CBU_0592_membra"/>
    <property type="match status" value="1"/>
</dbReference>
<keyword evidence="1" id="KW-1133">Transmembrane helix</keyword>
<organism evidence="3 4">
    <name type="scientific">Pseudoalteromonas luteoviolacea CPMOR-1</name>
    <dbReference type="NCBI Taxonomy" id="1365248"/>
    <lineage>
        <taxon>Bacteria</taxon>
        <taxon>Pseudomonadati</taxon>
        <taxon>Pseudomonadota</taxon>
        <taxon>Gammaproteobacteria</taxon>
        <taxon>Alteromonadales</taxon>
        <taxon>Pseudoalteromonadaceae</taxon>
        <taxon>Pseudoalteromonas</taxon>
    </lineage>
</organism>
<evidence type="ECO:0000256" key="1">
    <source>
        <dbReference type="SAM" id="Phobius"/>
    </source>
</evidence>
<name>A0A167JH71_9GAMM</name>
<dbReference type="EMBL" id="AUYC01000038">
    <property type="protein sequence ID" value="KZN61092.1"/>
    <property type="molecule type" value="Genomic_DNA"/>
</dbReference>
<dbReference type="Pfam" id="PF26604">
    <property type="entry name" value="CBU_0592"/>
    <property type="match status" value="1"/>
</dbReference>
<keyword evidence="1" id="KW-0812">Transmembrane</keyword>
<gene>
    <name evidence="3" type="ORF">N473_22385</name>
</gene>
<feature type="domain" description="CBU-0592-like" evidence="2">
    <location>
        <begin position="10"/>
        <end position="84"/>
    </location>
</feature>
<protein>
    <submittedName>
        <fullName evidence="3">Permease</fullName>
    </submittedName>
</protein>
<reference evidence="3 4" key="1">
    <citation type="submission" date="2013-07" db="EMBL/GenBank/DDBJ databases">
        <title>Comparative Genomic and Metabolomic Analysis of Twelve Strains of Pseudoalteromonas luteoviolacea.</title>
        <authorList>
            <person name="Vynne N.G."/>
            <person name="Mansson M."/>
            <person name="Gram L."/>
        </authorList>
    </citation>
    <scope>NUCLEOTIDE SEQUENCE [LARGE SCALE GENOMIC DNA]</scope>
    <source>
        <strain evidence="3 4">CPMOR-1</strain>
    </source>
</reference>
<evidence type="ECO:0000313" key="3">
    <source>
        <dbReference type="EMBL" id="KZN61092.1"/>
    </source>
</evidence>
<sequence length="90" mass="10117">MDKNMIDILFDVIGMTGTFLVVGAFFLLQLEKVTPDGLKYNLMNLSGAILLLISLCYNFNLASFVIELFWIVASLIGLYKYFKAKKLQAA</sequence>
<proteinExistence type="predicted"/>
<evidence type="ECO:0000259" key="2">
    <source>
        <dbReference type="Pfam" id="PF26604"/>
    </source>
</evidence>
<evidence type="ECO:0000313" key="4">
    <source>
        <dbReference type="Proteomes" id="UP000076486"/>
    </source>
</evidence>
<feature type="transmembrane region" description="Helical" evidence="1">
    <location>
        <begin position="7"/>
        <end position="28"/>
    </location>
</feature>
<dbReference type="PATRIC" id="fig|1365248.3.peg.3564"/>
<dbReference type="Proteomes" id="UP000076486">
    <property type="component" value="Unassembled WGS sequence"/>
</dbReference>
<keyword evidence="1" id="KW-0472">Membrane</keyword>
<dbReference type="InterPro" id="IPR058058">
    <property type="entry name" value="CBU_0592-like"/>
</dbReference>
<accession>A0A167JH71</accession>
<comment type="caution">
    <text evidence="3">The sequence shown here is derived from an EMBL/GenBank/DDBJ whole genome shotgun (WGS) entry which is preliminary data.</text>
</comment>
<feature type="transmembrane region" description="Helical" evidence="1">
    <location>
        <begin position="48"/>
        <end position="79"/>
    </location>
</feature>
<dbReference type="AlphaFoldDB" id="A0A167JH71"/>